<name>A0A4Y5FFG2_9CAUD</name>
<sequence>MELEKAITYLQGQTFKINCVIYSELVGTEVLADYLVVVTNALALLEDLNITPRLDDINSYNDLYAIVSNAIKTHSNNRIKGIS</sequence>
<proteinExistence type="predicted"/>
<protein>
    <submittedName>
        <fullName evidence="1">Uncharacterized protein</fullName>
    </submittedName>
</protein>
<organism evidence="1 2">
    <name type="scientific">Lactobacillus phage SAC12B</name>
    <dbReference type="NCBI Taxonomy" id="2510941"/>
    <lineage>
        <taxon>Viruses</taxon>
        <taxon>Duplodnaviria</taxon>
        <taxon>Heunggongvirae</taxon>
        <taxon>Uroviricota</taxon>
        <taxon>Caudoviricetes</taxon>
        <taxon>Herelleviridae</taxon>
        <taxon>Tybeckvirus</taxon>
        <taxon>Tybeckvirus SAC12B</taxon>
    </lineage>
</organism>
<gene>
    <name evidence="1" type="ORF">SAC12B_0036</name>
</gene>
<evidence type="ECO:0000313" key="1">
    <source>
        <dbReference type="EMBL" id="QBJ03825.1"/>
    </source>
</evidence>
<evidence type="ECO:0000313" key="2">
    <source>
        <dbReference type="Proteomes" id="UP000306187"/>
    </source>
</evidence>
<keyword evidence="2" id="KW-1185">Reference proteome</keyword>
<reference evidence="1" key="1">
    <citation type="submission" date="2019-02" db="EMBL/GenBank/DDBJ databases">
        <title>Isolation of virulent Lactobacillus brevis phages.</title>
        <authorList>
            <person name="Feyereisen M."/>
            <person name="Mahony J."/>
            <person name="O'Sullivan T."/>
            <person name="van Sinderen D."/>
        </authorList>
    </citation>
    <scope>NUCLEOTIDE SEQUENCE [LARGE SCALE GENOMIC DNA]</scope>
</reference>
<dbReference type="Proteomes" id="UP000306187">
    <property type="component" value="Segment"/>
</dbReference>
<accession>A0A4Y5FFG2</accession>
<dbReference type="EMBL" id="MK504446">
    <property type="protein sequence ID" value="QBJ03825.1"/>
    <property type="molecule type" value="Genomic_DNA"/>
</dbReference>